<sequence length="93" mass="10464">MIGPRHAFNVCYRSVHFPSLTLKHEYRISHSFSRFYGDVLTDKSRDALAQKAGLLLLCIGRFIKCRIIFVGMVSVPQRPKLTNVSVSILGPTS</sequence>
<reference evidence="1" key="1">
    <citation type="submission" date="2018-02" db="EMBL/GenBank/DDBJ databases">
        <title>Rhizophora mucronata_Transcriptome.</title>
        <authorList>
            <person name="Meera S.P."/>
            <person name="Sreeshan A."/>
            <person name="Augustine A."/>
        </authorList>
    </citation>
    <scope>NUCLEOTIDE SEQUENCE</scope>
    <source>
        <tissue evidence="1">Leaf</tissue>
    </source>
</reference>
<proteinExistence type="predicted"/>
<name>A0A2P2LWK2_RHIMU</name>
<dbReference type="EMBL" id="GGEC01041855">
    <property type="protein sequence ID" value="MBX22339.1"/>
    <property type="molecule type" value="Transcribed_RNA"/>
</dbReference>
<organism evidence="1">
    <name type="scientific">Rhizophora mucronata</name>
    <name type="common">Asiatic mangrove</name>
    <dbReference type="NCBI Taxonomy" id="61149"/>
    <lineage>
        <taxon>Eukaryota</taxon>
        <taxon>Viridiplantae</taxon>
        <taxon>Streptophyta</taxon>
        <taxon>Embryophyta</taxon>
        <taxon>Tracheophyta</taxon>
        <taxon>Spermatophyta</taxon>
        <taxon>Magnoliopsida</taxon>
        <taxon>eudicotyledons</taxon>
        <taxon>Gunneridae</taxon>
        <taxon>Pentapetalae</taxon>
        <taxon>rosids</taxon>
        <taxon>fabids</taxon>
        <taxon>Malpighiales</taxon>
        <taxon>Rhizophoraceae</taxon>
        <taxon>Rhizophora</taxon>
    </lineage>
</organism>
<evidence type="ECO:0000313" key="1">
    <source>
        <dbReference type="EMBL" id="MBX22339.1"/>
    </source>
</evidence>
<dbReference type="AlphaFoldDB" id="A0A2P2LWK2"/>
<protein>
    <submittedName>
        <fullName evidence="1">Metallopeptidase M24 family protein</fullName>
    </submittedName>
</protein>
<accession>A0A2P2LWK2</accession>